<dbReference type="RefSeq" id="WP_025910475.1">
    <property type="nucleotide sequence ID" value="NZ_KQ758631.1"/>
</dbReference>
<gene>
    <name evidence="6" type="ORF">AS180_04055</name>
</gene>
<reference evidence="6 7" key="1">
    <citation type="submission" date="2015-11" db="EMBL/GenBank/DDBJ databases">
        <title>Bacillus caseinolyticus sp nov.</title>
        <authorList>
            <person name="Dastager S.G."/>
            <person name="Mawlankar R."/>
        </authorList>
    </citation>
    <scope>NUCLEOTIDE SEQUENCE [LARGE SCALE GENOMIC DNA]</scope>
    <source>
        <strain evidence="6 7">SGD-V-76</strain>
    </source>
</reference>
<dbReference type="InterPro" id="IPR027417">
    <property type="entry name" value="P-loop_NTPase"/>
</dbReference>
<dbReference type="PANTHER" id="PTHR43335">
    <property type="entry name" value="ABC TRANSPORTER, ATP-BINDING PROTEIN"/>
    <property type="match status" value="1"/>
</dbReference>
<dbReference type="Gene3D" id="3.40.50.300">
    <property type="entry name" value="P-loop containing nucleotide triphosphate hydrolases"/>
    <property type="match status" value="1"/>
</dbReference>
<dbReference type="GeneID" id="93682211"/>
<dbReference type="EMBL" id="LNQP01000011">
    <property type="protein sequence ID" value="KSU89035.1"/>
    <property type="molecule type" value="Genomic_DNA"/>
</dbReference>
<evidence type="ECO:0000313" key="7">
    <source>
        <dbReference type="Proteomes" id="UP000053681"/>
    </source>
</evidence>
<evidence type="ECO:0000313" key="6">
    <source>
        <dbReference type="EMBL" id="KSU89035.1"/>
    </source>
</evidence>
<evidence type="ECO:0000256" key="3">
    <source>
        <dbReference type="ARBA" id="ARBA00022741"/>
    </source>
</evidence>
<evidence type="ECO:0000259" key="5">
    <source>
        <dbReference type="PROSITE" id="PS50893"/>
    </source>
</evidence>
<dbReference type="Pfam" id="PF00005">
    <property type="entry name" value="ABC_tran"/>
    <property type="match status" value="1"/>
</dbReference>
<dbReference type="PROSITE" id="PS50893">
    <property type="entry name" value="ABC_TRANSPORTER_2"/>
    <property type="match status" value="1"/>
</dbReference>
<dbReference type="GO" id="GO:0005524">
    <property type="term" value="F:ATP binding"/>
    <property type="evidence" value="ECO:0007669"/>
    <property type="project" value="UniProtKB-KW"/>
</dbReference>
<evidence type="ECO:0000256" key="1">
    <source>
        <dbReference type="ARBA" id="ARBA00005417"/>
    </source>
</evidence>
<dbReference type="Proteomes" id="UP000053681">
    <property type="component" value="Unassembled WGS sequence"/>
</dbReference>
<evidence type="ECO:0000256" key="2">
    <source>
        <dbReference type="ARBA" id="ARBA00022448"/>
    </source>
</evidence>
<feature type="domain" description="ABC transporter" evidence="5">
    <location>
        <begin position="7"/>
        <end position="233"/>
    </location>
</feature>
<name>A0A0V8JPR3_9BACI</name>
<dbReference type="SMART" id="SM00382">
    <property type="entry name" value="AAA"/>
    <property type="match status" value="1"/>
</dbReference>
<keyword evidence="7" id="KW-1185">Reference proteome</keyword>
<keyword evidence="2" id="KW-0813">Transport</keyword>
<proteinExistence type="inferred from homology"/>
<dbReference type="PANTHER" id="PTHR43335:SF4">
    <property type="entry name" value="ABC TRANSPORTER, ATP-BINDING PROTEIN"/>
    <property type="match status" value="1"/>
</dbReference>
<keyword evidence="3" id="KW-0547">Nucleotide-binding</keyword>
<dbReference type="SUPFAM" id="SSF52540">
    <property type="entry name" value="P-loop containing nucleoside triphosphate hydrolases"/>
    <property type="match status" value="1"/>
</dbReference>
<sequence>MSEREVLQVHNVTKKIGNKIILDNVSLSVRKGEIFGLLGPNGSGKTTLIRAVVGLVSSTGDVTINNHDQRKQFNEAVKSIGAIIENPEFYGYLTGYQNLKHFARMHGVSANRIDEVVELTRLEKSIHQPVKTYSLGMRQRLGVAQAILHKPSLLLLDEPTNGLDPAGMIEFKTYLKRLCKEEGISILIASHLLKEVEALCDRVGIIQDGRLLSVQELAKRNTEENLTIVFAVDAVEKAENLLSNQGYTCAIKEKQLSVQAQPKEAAAINKLLVEEGIEVYQITPIYESLEQSFMSVTGGDFNA</sequence>
<comment type="caution">
    <text evidence="6">The sequence shown here is derived from an EMBL/GenBank/DDBJ whole genome shotgun (WGS) entry which is preliminary data.</text>
</comment>
<comment type="similarity">
    <text evidence="1">Belongs to the ABC transporter superfamily.</text>
</comment>
<protein>
    <submittedName>
        <fullName evidence="6">ABC transporter ATP-binding protein</fullName>
    </submittedName>
</protein>
<dbReference type="GO" id="GO:0016887">
    <property type="term" value="F:ATP hydrolysis activity"/>
    <property type="evidence" value="ECO:0007669"/>
    <property type="project" value="InterPro"/>
</dbReference>
<dbReference type="AlphaFoldDB" id="A0A0V8JPR3"/>
<dbReference type="InterPro" id="IPR003593">
    <property type="entry name" value="AAA+_ATPase"/>
</dbReference>
<dbReference type="InterPro" id="IPR017871">
    <property type="entry name" value="ABC_transporter-like_CS"/>
</dbReference>
<organism evidence="6 7">
    <name type="scientific">Priestia veravalensis</name>
    <dbReference type="NCBI Taxonomy" id="1414648"/>
    <lineage>
        <taxon>Bacteria</taxon>
        <taxon>Bacillati</taxon>
        <taxon>Bacillota</taxon>
        <taxon>Bacilli</taxon>
        <taxon>Bacillales</taxon>
        <taxon>Bacillaceae</taxon>
        <taxon>Priestia</taxon>
    </lineage>
</organism>
<evidence type="ECO:0000256" key="4">
    <source>
        <dbReference type="ARBA" id="ARBA00022840"/>
    </source>
</evidence>
<dbReference type="PROSITE" id="PS00211">
    <property type="entry name" value="ABC_TRANSPORTER_1"/>
    <property type="match status" value="1"/>
</dbReference>
<dbReference type="InterPro" id="IPR003439">
    <property type="entry name" value="ABC_transporter-like_ATP-bd"/>
</dbReference>
<accession>A0A0V8JPR3</accession>
<keyword evidence="4 6" id="KW-0067">ATP-binding</keyword>